<evidence type="ECO:0000313" key="5">
    <source>
        <dbReference type="Proteomes" id="UP001501310"/>
    </source>
</evidence>
<sequence length="802" mass="85143">MTSRRLHILFAAALASASPLALAPPAAAQAAPAEAPLLEVKADPLTGKIIATLPRPGADGTSGRYIYVSQLETGVGSAAAVLDRSAPGGSRILVFRRLGKKVAAEIENNKFVALSGTPAEQAAVRGSFAGSTIWMGEVASTNKDGSFTVDLASFLARDDLGIVQRLKEGGAGDFKLVGDLSAADPNFVKSFPKNVELAARLTFRSDDPGAEIANIIPDSTLSITLRHSLIALPEPGYVPRTDPIGFSLGRQQLDYLKPLGAGIVTDLARRFRLDKTDPAAARSPVRKPITFYIDPGAPEPVRTALREGVSWWAQAFDAAGFIDAFKVDILPAGADPLDVRYNVVNWVNRATRGWSYGAAIDDPRTGEIIKGSVMLGSLRARQDMLIFQALVGARLTGTGDPDDPLTATVARLRQLGAHEVGHSIGLSHNMGASSQGRGSVMDYPGPRVILVNGVPSLRDAYGTGLGAYDKWAIDWLYGARTDAEARPKLAEARARNIRFVADGNDSRSVGSAQPNGAIWDDGSDSIAELRRVMQVRAVAVSRFGENALPAGEALSGLRRAFVPIWLLHRYQVEAASKQLGGVDFPYALAGEGLRAAPVPGATQRAALDALLETLRPEALTVPQPLQLAMSSGYGGSEDRQTEIEIIPTSGGTVFDPLKATEVAAVQTLNALLNPDRLNRLESQHGADPSVPSPSDVAERLIEQSFAATDRDVGRRIATTAVLSLARAQRSATLSPAIALAMSAQLDRLAERLRRQRGDDVRADWSRGLAAMLSDRQALDKAIADPARLPRVPPGMPIGMEEG</sequence>
<evidence type="ECO:0000313" key="4">
    <source>
        <dbReference type="EMBL" id="GAA3997654.1"/>
    </source>
</evidence>
<dbReference type="SUPFAM" id="SSF55486">
    <property type="entry name" value="Metalloproteases ('zincins'), catalytic domain"/>
    <property type="match status" value="1"/>
</dbReference>
<dbReference type="Gene3D" id="3.40.390.10">
    <property type="entry name" value="Collagenase (Catalytic Domain)"/>
    <property type="match status" value="1"/>
</dbReference>
<keyword evidence="4" id="KW-0482">Metalloprotease</keyword>
<protein>
    <submittedName>
        <fullName evidence="4">Zinc-dependent metalloprotease</fullName>
    </submittedName>
</protein>
<dbReference type="Pfam" id="PF17148">
    <property type="entry name" value="DUF5117"/>
    <property type="match status" value="1"/>
</dbReference>
<dbReference type="Proteomes" id="UP001501310">
    <property type="component" value="Unassembled WGS sequence"/>
</dbReference>
<dbReference type="InterPro" id="IPR024079">
    <property type="entry name" value="MetalloPept_cat_dom_sf"/>
</dbReference>
<gene>
    <name evidence="4" type="ORF">GCM10022211_03920</name>
</gene>
<dbReference type="PANTHER" id="PTHR38478:SF1">
    <property type="entry name" value="ZINC DEPENDENT METALLOPROTEASE DOMAIN LIPOPROTEIN"/>
    <property type="match status" value="1"/>
</dbReference>
<feature type="signal peptide" evidence="1">
    <location>
        <begin position="1"/>
        <end position="23"/>
    </location>
</feature>
<feature type="domain" description="EcxA zinc-binding" evidence="2">
    <location>
        <begin position="406"/>
        <end position="708"/>
    </location>
</feature>
<reference evidence="5" key="1">
    <citation type="journal article" date="2019" name="Int. J. Syst. Evol. Microbiol.">
        <title>The Global Catalogue of Microorganisms (GCM) 10K type strain sequencing project: providing services to taxonomists for standard genome sequencing and annotation.</title>
        <authorList>
            <consortium name="The Broad Institute Genomics Platform"/>
            <consortium name="The Broad Institute Genome Sequencing Center for Infectious Disease"/>
            <person name="Wu L."/>
            <person name="Ma J."/>
        </authorList>
    </citation>
    <scope>NUCLEOTIDE SEQUENCE [LARGE SCALE GENOMIC DNA]</scope>
    <source>
        <strain evidence="5">JCM 16603</strain>
    </source>
</reference>
<dbReference type="GO" id="GO:0008237">
    <property type="term" value="F:metallopeptidase activity"/>
    <property type="evidence" value="ECO:0007669"/>
    <property type="project" value="UniProtKB-KW"/>
</dbReference>
<proteinExistence type="predicted"/>
<name>A0ABP7RHU8_9SPHN</name>
<keyword evidence="4" id="KW-0378">Hydrolase</keyword>
<dbReference type="CDD" id="cd04276">
    <property type="entry name" value="ZnMc_MMP_like_2"/>
    <property type="match status" value="1"/>
</dbReference>
<dbReference type="RefSeq" id="WP_344708481.1">
    <property type="nucleotide sequence ID" value="NZ_BAAAZD010000001.1"/>
</dbReference>
<dbReference type="InterPro" id="IPR032534">
    <property type="entry name" value="EcxA_zinc-bd"/>
</dbReference>
<dbReference type="EMBL" id="BAAAZD010000001">
    <property type="protein sequence ID" value="GAA3997654.1"/>
    <property type="molecule type" value="Genomic_DNA"/>
</dbReference>
<keyword evidence="1" id="KW-0732">Signal</keyword>
<feature type="chain" id="PRO_5047436623" evidence="1">
    <location>
        <begin position="24"/>
        <end position="802"/>
    </location>
</feature>
<dbReference type="InterPro" id="IPR034032">
    <property type="entry name" value="Zn_MMP-like_bac"/>
</dbReference>
<keyword evidence="5" id="KW-1185">Reference proteome</keyword>
<evidence type="ECO:0000259" key="3">
    <source>
        <dbReference type="Pfam" id="PF17148"/>
    </source>
</evidence>
<dbReference type="InterPro" id="IPR033413">
    <property type="entry name" value="DUF5117"/>
</dbReference>
<organism evidence="4 5">
    <name type="scientific">Sphingomonas humi</name>
    <dbReference type="NCBI Taxonomy" id="335630"/>
    <lineage>
        <taxon>Bacteria</taxon>
        <taxon>Pseudomonadati</taxon>
        <taxon>Pseudomonadota</taxon>
        <taxon>Alphaproteobacteria</taxon>
        <taxon>Sphingomonadales</taxon>
        <taxon>Sphingomonadaceae</taxon>
        <taxon>Sphingomonas</taxon>
    </lineage>
</organism>
<keyword evidence="4" id="KW-0645">Protease</keyword>
<comment type="caution">
    <text evidence="4">The sequence shown here is derived from an EMBL/GenBank/DDBJ whole genome shotgun (WGS) entry which is preliminary data.</text>
</comment>
<dbReference type="PANTHER" id="PTHR38478">
    <property type="entry name" value="PEPTIDASE M1A AND M12B"/>
    <property type="match status" value="1"/>
</dbReference>
<dbReference type="PROSITE" id="PS51318">
    <property type="entry name" value="TAT"/>
    <property type="match status" value="1"/>
</dbReference>
<evidence type="ECO:0000256" key="1">
    <source>
        <dbReference type="SAM" id="SignalP"/>
    </source>
</evidence>
<feature type="domain" description="DUF5117" evidence="3">
    <location>
        <begin position="89"/>
        <end position="275"/>
    </location>
</feature>
<dbReference type="Pfam" id="PF16313">
    <property type="entry name" value="DUF4953"/>
    <property type="match status" value="1"/>
</dbReference>
<dbReference type="InterPro" id="IPR006311">
    <property type="entry name" value="TAT_signal"/>
</dbReference>
<evidence type="ECO:0000259" key="2">
    <source>
        <dbReference type="Pfam" id="PF16313"/>
    </source>
</evidence>
<accession>A0ABP7RHU8</accession>